<dbReference type="Gene3D" id="2.60.120.620">
    <property type="entry name" value="q2cbj1_9rhob like domain"/>
    <property type="match status" value="1"/>
</dbReference>
<comment type="caution">
    <text evidence="7">The sequence shown here is derived from an EMBL/GenBank/DDBJ whole genome shotgun (WGS) entry which is preliminary data.</text>
</comment>
<accession>A0A1Y1Y2D2</accession>
<keyword evidence="3" id="KW-0223">Dioxygenase</keyword>
<keyword evidence="2" id="KW-0479">Metal-binding</keyword>
<organism evidence="7 8">
    <name type="scientific">Clohesyomyces aquaticus</name>
    <dbReference type="NCBI Taxonomy" id="1231657"/>
    <lineage>
        <taxon>Eukaryota</taxon>
        <taxon>Fungi</taxon>
        <taxon>Dikarya</taxon>
        <taxon>Ascomycota</taxon>
        <taxon>Pezizomycotina</taxon>
        <taxon>Dothideomycetes</taxon>
        <taxon>Pleosporomycetidae</taxon>
        <taxon>Pleosporales</taxon>
        <taxon>Lindgomycetaceae</taxon>
        <taxon>Clohesyomyces</taxon>
    </lineage>
</organism>
<dbReference type="EMBL" id="MCFA01000411">
    <property type="protein sequence ID" value="ORX92150.1"/>
    <property type="molecule type" value="Genomic_DNA"/>
</dbReference>
<gene>
    <name evidence="7" type="ORF">BCR34DRAFT_500948</name>
</gene>
<dbReference type="FunFam" id="2.60.120.620:FF:000020">
    <property type="entry name" value="Unplaced genomic scaffold supercont2.4, whole genome shotgun sequence"/>
    <property type="match status" value="1"/>
</dbReference>
<keyword evidence="5" id="KW-0408">Iron</keyword>
<evidence type="ECO:0000256" key="2">
    <source>
        <dbReference type="ARBA" id="ARBA00022723"/>
    </source>
</evidence>
<evidence type="ECO:0000256" key="1">
    <source>
        <dbReference type="ARBA" id="ARBA00001961"/>
    </source>
</evidence>
<dbReference type="InterPro" id="IPR005123">
    <property type="entry name" value="Oxoglu/Fe-dep_dioxygenase_dom"/>
</dbReference>
<evidence type="ECO:0000256" key="3">
    <source>
        <dbReference type="ARBA" id="ARBA00022964"/>
    </source>
</evidence>
<dbReference type="GO" id="GO:0031418">
    <property type="term" value="F:L-ascorbic acid binding"/>
    <property type="evidence" value="ECO:0007669"/>
    <property type="project" value="InterPro"/>
</dbReference>
<evidence type="ECO:0000259" key="6">
    <source>
        <dbReference type="PROSITE" id="PS51471"/>
    </source>
</evidence>
<dbReference type="PROSITE" id="PS51471">
    <property type="entry name" value="FE2OG_OXY"/>
    <property type="match status" value="1"/>
</dbReference>
<feature type="domain" description="Fe2OG dioxygenase" evidence="6">
    <location>
        <begin position="355"/>
        <end position="478"/>
    </location>
</feature>
<protein>
    <submittedName>
        <fullName evidence="7">Prolyl 4-hydroxylase</fullName>
    </submittedName>
</protein>
<dbReference type="GO" id="GO:0005506">
    <property type="term" value="F:iron ion binding"/>
    <property type="evidence" value="ECO:0007669"/>
    <property type="project" value="InterPro"/>
</dbReference>
<evidence type="ECO:0000256" key="5">
    <source>
        <dbReference type="ARBA" id="ARBA00023004"/>
    </source>
</evidence>
<dbReference type="InterPro" id="IPR006620">
    <property type="entry name" value="Pro_4_hyd_alph"/>
</dbReference>
<dbReference type="SMART" id="SM00702">
    <property type="entry name" value="P4Hc"/>
    <property type="match status" value="1"/>
</dbReference>
<dbReference type="InterPro" id="IPR045054">
    <property type="entry name" value="P4HA-like"/>
</dbReference>
<evidence type="ECO:0000313" key="8">
    <source>
        <dbReference type="Proteomes" id="UP000193144"/>
    </source>
</evidence>
<dbReference type="GO" id="GO:0005783">
    <property type="term" value="C:endoplasmic reticulum"/>
    <property type="evidence" value="ECO:0007669"/>
    <property type="project" value="TreeGrafter"/>
</dbReference>
<keyword evidence="4" id="KW-0560">Oxidoreductase</keyword>
<dbReference type="InterPro" id="IPR044862">
    <property type="entry name" value="Pro_4_hyd_alph_FE2OG_OXY"/>
</dbReference>
<dbReference type="STRING" id="1231657.A0A1Y1Y2D2"/>
<reference evidence="7 8" key="1">
    <citation type="submission" date="2016-07" db="EMBL/GenBank/DDBJ databases">
        <title>Pervasive Adenine N6-methylation of Active Genes in Fungi.</title>
        <authorList>
            <consortium name="DOE Joint Genome Institute"/>
            <person name="Mondo S.J."/>
            <person name="Dannebaum R.O."/>
            <person name="Kuo R.C."/>
            <person name="Labutti K."/>
            <person name="Haridas S."/>
            <person name="Kuo A."/>
            <person name="Salamov A."/>
            <person name="Ahrendt S.R."/>
            <person name="Lipzen A."/>
            <person name="Sullivan W."/>
            <person name="Andreopoulos W.B."/>
            <person name="Clum A."/>
            <person name="Lindquist E."/>
            <person name="Daum C."/>
            <person name="Ramamoorthy G.K."/>
            <person name="Gryganskyi A."/>
            <person name="Culley D."/>
            <person name="Magnuson J.K."/>
            <person name="James T.Y."/>
            <person name="O'Malley M.A."/>
            <person name="Stajich J.E."/>
            <person name="Spatafora J.W."/>
            <person name="Visel A."/>
            <person name="Grigoriev I.V."/>
        </authorList>
    </citation>
    <scope>NUCLEOTIDE SEQUENCE [LARGE SCALE GENOMIC DNA]</scope>
    <source>
        <strain evidence="7 8">CBS 115471</strain>
    </source>
</reference>
<dbReference type="GO" id="GO:0004656">
    <property type="term" value="F:procollagen-proline 4-dioxygenase activity"/>
    <property type="evidence" value="ECO:0007669"/>
    <property type="project" value="TreeGrafter"/>
</dbReference>
<dbReference type="OrthoDB" id="69177at2759"/>
<evidence type="ECO:0000256" key="4">
    <source>
        <dbReference type="ARBA" id="ARBA00023002"/>
    </source>
</evidence>
<keyword evidence="8" id="KW-1185">Reference proteome</keyword>
<sequence>MTKRKRNNALENAAKKQVTATGIPSAPCETAASLSSPSIHAVISPEELEIAVETLQALSAHPAIIKSKACKDLRTAVYSFRQASTTGMIAAEGSNITARISAALTDAKYTDARILLAEMHIRNETPALGALCRWVRMLDVVSGLSIHVQVPSQTVVGRNTHNRELIEVLDAILRVTGPTDTTSHGTAVSSGPIALQETWDLRGTSEPTRHVRRSIEDKTLFASCAPDLKLRFRVIETTPGSLRKPANLHPAVLFASKDDAVLLGKAPKSQCYKHPIVPNLRLIQNVLSPDECSSIIAAGETMEFIPDAPMRRQGEETSVLAHNFYWIVDQAFHDKLWNRVKPFVPELVAGMKARGINRRFRVYRYVPGAEYRCHIDGAWPPSGIDPTTDAYQYDSSPPNARQSSLFTFLIYLNDDFKGGETTFFIPSLKEGTINAYPVRPIMGSVAVFSHGEAQGALLHEGTGVIEGAKYVIRTDVEYDVDRMTS</sequence>
<dbReference type="Pfam" id="PF13640">
    <property type="entry name" value="2OG-FeII_Oxy_3"/>
    <property type="match status" value="1"/>
</dbReference>
<dbReference type="PANTHER" id="PTHR10869:SF247">
    <property type="entry name" value="FE2OG DIOXYGENASE DOMAIN-CONTAINING PROTEIN"/>
    <property type="match status" value="1"/>
</dbReference>
<dbReference type="PANTHER" id="PTHR10869">
    <property type="entry name" value="PROLYL 4-HYDROXYLASE ALPHA SUBUNIT"/>
    <property type="match status" value="1"/>
</dbReference>
<comment type="cofactor">
    <cofactor evidence="1">
        <name>L-ascorbate</name>
        <dbReference type="ChEBI" id="CHEBI:38290"/>
    </cofactor>
</comment>
<dbReference type="AlphaFoldDB" id="A0A1Y1Y2D2"/>
<proteinExistence type="predicted"/>
<evidence type="ECO:0000313" key="7">
    <source>
        <dbReference type="EMBL" id="ORX92150.1"/>
    </source>
</evidence>
<dbReference type="Proteomes" id="UP000193144">
    <property type="component" value="Unassembled WGS sequence"/>
</dbReference>
<name>A0A1Y1Y2D2_9PLEO</name>